<sequence>MEKLIISSTSSSSSGSELTIDERNLFSTATKKVIDSLCATRQALSSTEQNHNDHFALVTDYKSKIEYELSYLCNRVLTLLDKYLIPSASNSESKVFYLKMKGDYC</sequence>
<gene>
    <name evidence="1" type="ORF">LOK49_LG01G02243</name>
</gene>
<evidence type="ECO:0000313" key="2">
    <source>
        <dbReference type="Proteomes" id="UP001060215"/>
    </source>
</evidence>
<dbReference type="EMBL" id="CM045758">
    <property type="protein sequence ID" value="KAI8031291.1"/>
    <property type="molecule type" value="Genomic_DNA"/>
</dbReference>
<name>A0ACC0J1C2_9ERIC</name>
<proteinExistence type="predicted"/>
<organism evidence="1 2">
    <name type="scientific">Camellia lanceoleosa</name>
    <dbReference type="NCBI Taxonomy" id="1840588"/>
    <lineage>
        <taxon>Eukaryota</taxon>
        <taxon>Viridiplantae</taxon>
        <taxon>Streptophyta</taxon>
        <taxon>Embryophyta</taxon>
        <taxon>Tracheophyta</taxon>
        <taxon>Spermatophyta</taxon>
        <taxon>Magnoliopsida</taxon>
        <taxon>eudicotyledons</taxon>
        <taxon>Gunneridae</taxon>
        <taxon>Pentapetalae</taxon>
        <taxon>asterids</taxon>
        <taxon>Ericales</taxon>
        <taxon>Theaceae</taxon>
        <taxon>Camellia</taxon>
    </lineage>
</organism>
<comment type="caution">
    <text evidence="1">The sequence shown here is derived from an EMBL/GenBank/DDBJ whole genome shotgun (WGS) entry which is preliminary data.</text>
</comment>
<dbReference type="Proteomes" id="UP001060215">
    <property type="component" value="Chromosome 1"/>
</dbReference>
<protein>
    <submittedName>
        <fullName evidence="1">14-3-3 protein 1</fullName>
    </submittedName>
</protein>
<evidence type="ECO:0000313" key="1">
    <source>
        <dbReference type="EMBL" id="KAI8031291.1"/>
    </source>
</evidence>
<reference evidence="1 2" key="1">
    <citation type="journal article" date="2022" name="Plant J.">
        <title>Chromosome-level genome of Camellia lanceoleosa provides a valuable resource for understanding genome evolution and self-incompatibility.</title>
        <authorList>
            <person name="Gong W."/>
            <person name="Xiao S."/>
            <person name="Wang L."/>
            <person name="Liao Z."/>
            <person name="Chang Y."/>
            <person name="Mo W."/>
            <person name="Hu G."/>
            <person name="Li W."/>
            <person name="Zhao G."/>
            <person name="Zhu H."/>
            <person name="Hu X."/>
            <person name="Ji K."/>
            <person name="Xiang X."/>
            <person name="Song Q."/>
            <person name="Yuan D."/>
            <person name="Jin S."/>
            <person name="Zhang L."/>
        </authorList>
    </citation>
    <scope>NUCLEOTIDE SEQUENCE [LARGE SCALE GENOMIC DNA]</scope>
    <source>
        <strain evidence="1">SQ_2022a</strain>
    </source>
</reference>
<keyword evidence="2" id="KW-1185">Reference proteome</keyword>
<accession>A0ACC0J1C2</accession>